<dbReference type="Ensembl" id="ENSSGRT00000067912.1">
    <property type="protein sequence ID" value="ENSSGRP00000063692.1"/>
    <property type="gene ID" value="ENSSGRG00000032891.1"/>
</dbReference>
<reference evidence="2" key="1">
    <citation type="submission" date="2025-08" db="UniProtKB">
        <authorList>
            <consortium name="Ensembl"/>
        </authorList>
    </citation>
    <scope>IDENTIFICATION</scope>
</reference>
<dbReference type="SUPFAM" id="SSF48726">
    <property type="entry name" value="Immunoglobulin"/>
    <property type="match status" value="4"/>
</dbReference>
<dbReference type="InterPro" id="IPR007110">
    <property type="entry name" value="Ig-like_dom"/>
</dbReference>
<dbReference type="InterPro" id="IPR003599">
    <property type="entry name" value="Ig_sub"/>
</dbReference>
<evidence type="ECO:0000313" key="2">
    <source>
        <dbReference type="Ensembl" id="ENSSGRP00000063692.1"/>
    </source>
</evidence>
<protein>
    <recommendedName>
        <fullName evidence="1">Ig-like domain-containing protein</fullName>
    </recommendedName>
</protein>
<dbReference type="FunFam" id="2.60.40.10:FF:002431">
    <property type="entry name" value="Si:ch211-222k6.3"/>
    <property type="match status" value="3"/>
</dbReference>
<evidence type="ECO:0000313" key="3">
    <source>
        <dbReference type="Proteomes" id="UP000472262"/>
    </source>
</evidence>
<dbReference type="AlphaFoldDB" id="A0A672PL20"/>
<dbReference type="PANTHER" id="PTHR21063">
    <property type="entry name" value="LFA-3"/>
    <property type="match status" value="1"/>
</dbReference>
<dbReference type="SMART" id="SM00409">
    <property type="entry name" value="IG"/>
    <property type="match status" value="4"/>
</dbReference>
<evidence type="ECO:0000259" key="1">
    <source>
        <dbReference type="PROSITE" id="PS50835"/>
    </source>
</evidence>
<dbReference type="InParanoid" id="A0A672PL20"/>
<reference evidence="2" key="2">
    <citation type="submission" date="2025-09" db="UniProtKB">
        <authorList>
            <consortium name="Ensembl"/>
        </authorList>
    </citation>
    <scope>IDENTIFICATION</scope>
</reference>
<dbReference type="PANTHER" id="PTHR21063:SF4">
    <property type="entry name" value="CD48 ANTIGEN-RELATED"/>
    <property type="match status" value="1"/>
</dbReference>
<dbReference type="PROSITE" id="PS50835">
    <property type="entry name" value="IG_LIKE"/>
    <property type="match status" value="1"/>
</dbReference>
<name>A0A672PL20_SINGR</name>
<feature type="domain" description="Ig-like" evidence="1">
    <location>
        <begin position="4"/>
        <end position="117"/>
    </location>
</feature>
<dbReference type="Proteomes" id="UP000472262">
    <property type="component" value="Unassembled WGS sequence"/>
</dbReference>
<dbReference type="InterPro" id="IPR036179">
    <property type="entry name" value="Ig-like_dom_sf"/>
</dbReference>
<keyword evidence="3" id="KW-1185">Reference proteome</keyword>
<dbReference type="InterPro" id="IPR013106">
    <property type="entry name" value="Ig_V-set"/>
</dbReference>
<sequence length="510" mass="57763">FCKTSVLFLFGFKDAVKSVSVTEGESVTLQTNVTGIQTRDLITWTFGHPETLIAKLSEEDSIFSTYDDVLDGRFRDRLKLDNQTGSLTIMNTRTTDSGNYKVNIKGTKPTTYRFNVTVYGESQLRVVLALCILFIRGTNLNMGFLPDYNDTIYIVFGETVSVMEGDSITLHPDVTEIREDDDIVWKYGAEKSHVAQINRDAKVCSTSDGPDGRFRDRLKLDYQTVSLTVTNISTQHAGDYELEINGEKLSSKTFMSVLEGDSVTLNSGFTEMMDDDLIRWRFGSENTLIAQINVMAGSITVYDDRFRDRLKLDDQTGSLIITNTRTEHTGVYKLQTNSVSKSFSLTVYGVFGESVSVMEGDSVTLHADVTEIRDDDYILWKFGAKKSLIAQIRRNFGIFNTFVGPDERFRDRLKLDKQTVSLTITNTSTEHAGDYKLEIHRAKPSSKTFSVFVYGDFCHHLHVFLNGLDFFFLLLSGKGDIFEFMSETEMRKFIICFIICCFFRGSHPLL</sequence>
<dbReference type="InterPro" id="IPR013783">
    <property type="entry name" value="Ig-like_fold"/>
</dbReference>
<accession>A0A672PL20</accession>
<dbReference type="Pfam" id="PF07686">
    <property type="entry name" value="V-set"/>
    <property type="match status" value="2"/>
</dbReference>
<organism evidence="2 3">
    <name type="scientific">Sinocyclocheilus grahami</name>
    <name type="common">Dianchi golden-line fish</name>
    <name type="synonym">Barbus grahami</name>
    <dbReference type="NCBI Taxonomy" id="75366"/>
    <lineage>
        <taxon>Eukaryota</taxon>
        <taxon>Metazoa</taxon>
        <taxon>Chordata</taxon>
        <taxon>Craniata</taxon>
        <taxon>Vertebrata</taxon>
        <taxon>Euteleostomi</taxon>
        <taxon>Actinopterygii</taxon>
        <taxon>Neopterygii</taxon>
        <taxon>Teleostei</taxon>
        <taxon>Ostariophysi</taxon>
        <taxon>Cypriniformes</taxon>
        <taxon>Cyprinidae</taxon>
        <taxon>Cyprininae</taxon>
        <taxon>Sinocyclocheilus</taxon>
    </lineage>
</organism>
<dbReference type="Gene3D" id="2.60.40.10">
    <property type="entry name" value="Immunoglobulins"/>
    <property type="match status" value="4"/>
</dbReference>
<proteinExistence type="predicted"/>